<dbReference type="OrthoDB" id="4473401at2759"/>
<dbReference type="GeneID" id="118269920"/>
<dbReference type="PRINTS" id="PR00759">
    <property type="entry name" value="BASICPTASE"/>
</dbReference>
<feature type="chain" id="PRO_5044573829" evidence="4">
    <location>
        <begin position="21"/>
        <end position="109"/>
    </location>
</feature>
<dbReference type="Gene3D" id="4.10.410.10">
    <property type="entry name" value="Pancreatic trypsin inhibitor Kunitz domain"/>
    <property type="match status" value="1"/>
</dbReference>
<evidence type="ECO:0000256" key="1">
    <source>
        <dbReference type="ARBA" id="ARBA00022690"/>
    </source>
</evidence>
<keyword evidence="7" id="KW-1185">Reference proteome</keyword>
<dbReference type="GO" id="GO:0004867">
    <property type="term" value="F:serine-type endopeptidase inhibitor activity"/>
    <property type="evidence" value="ECO:0007669"/>
    <property type="project" value="UniProtKB-KW"/>
</dbReference>
<dbReference type="SUPFAM" id="SSF57362">
    <property type="entry name" value="BPTI-like"/>
    <property type="match status" value="1"/>
</dbReference>
<proteinExistence type="predicted"/>
<dbReference type="InterPro" id="IPR036880">
    <property type="entry name" value="Kunitz_BPTI_sf"/>
</dbReference>
<keyword evidence="4" id="KW-0732">Signal</keyword>
<keyword evidence="1 8" id="KW-0646">Protease inhibitor</keyword>
<evidence type="ECO:0000313" key="8">
    <source>
        <dbReference type="RefSeq" id="XP_035441197.2"/>
    </source>
</evidence>
<evidence type="ECO:0000259" key="5">
    <source>
        <dbReference type="PROSITE" id="PS50279"/>
    </source>
</evidence>
<dbReference type="CDD" id="cd00109">
    <property type="entry name" value="Kunitz-type"/>
    <property type="match status" value="1"/>
</dbReference>
<dbReference type="PROSITE" id="PS50279">
    <property type="entry name" value="BPTI_KUNITZ_2"/>
    <property type="match status" value="1"/>
</dbReference>
<dbReference type="PROSITE" id="PS00280">
    <property type="entry name" value="BPTI_KUNITZ_1"/>
    <property type="match status" value="1"/>
</dbReference>
<evidence type="ECO:0000256" key="4">
    <source>
        <dbReference type="SAM" id="SignalP"/>
    </source>
</evidence>
<feature type="domain" description="BPTI/Kunitz inhibitor" evidence="5">
    <location>
        <begin position="53"/>
        <end position="103"/>
    </location>
</feature>
<dbReference type="RefSeq" id="XP_035441197.2">
    <property type="nucleotide sequence ID" value="XM_035585304.2"/>
</dbReference>
<feature type="signal peptide" evidence="4">
    <location>
        <begin position="1"/>
        <end position="20"/>
    </location>
</feature>
<dbReference type="PANTHER" id="PTHR10083">
    <property type="entry name" value="KUNITZ-TYPE PROTEASE INHIBITOR-RELATED"/>
    <property type="match status" value="1"/>
</dbReference>
<dbReference type="GO" id="GO:0005615">
    <property type="term" value="C:extracellular space"/>
    <property type="evidence" value="ECO:0007669"/>
    <property type="project" value="TreeGrafter"/>
</dbReference>
<keyword evidence="2 8" id="KW-0722">Serine protease inhibitor</keyword>
<dbReference type="AlphaFoldDB" id="A0A2H1WCI7"/>
<sequence length="109" mass="12712">MRTLHTILCLLTINVVLVFCAKFAQLYAHDYVKDGRPVDGPFPSSLKNMPYMCYQAPSKGPCNYMQLAWFFDVVRRKCMRFFYSGCGGNENRFATERSCELFCNKNRRI</sequence>
<reference evidence="6" key="1">
    <citation type="submission" date="2016-07" db="EMBL/GenBank/DDBJ databases">
        <authorList>
            <person name="Bretaudeau A."/>
        </authorList>
    </citation>
    <scope>NUCLEOTIDE SEQUENCE</scope>
    <source>
        <strain evidence="6">Rice</strain>
        <tissue evidence="6">Whole body</tissue>
    </source>
</reference>
<evidence type="ECO:0000313" key="6">
    <source>
        <dbReference type="EMBL" id="SOQ50791.1"/>
    </source>
</evidence>
<dbReference type="InterPro" id="IPR002223">
    <property type="entry name" value="Kunitz_BPTI"/>
</dbReference>
<name>A0A2H1WCI7_SPOFR</name>
<dbReference type="InterPro" id="IPR020901">
    <property type="entry name" value="Prtase_inh_Kunz-CS"/>
</dbReference>
<dbReference type="PANTHER" id="PTHR10083:SF374">
    <property type="entry name" value="BPTI_KUNITZ INHIBITOR DOMAIN-CONTAINING PROTEIN"/>
    <property type="match status" value="1"/>
</dbReference>
<evidence type="ECO:0000313" key="7">
    <source>
        <dbReference type="Proteomes" id="UP000829999"/>
    </source>
</evidence>
<dbReference type="Proteomes" id="UP000829999">
    <property type="component" value="Chromosome 30"/>
</dbReference>
<keyword evidence="3" id="KW-1015">Disulfide bond</keyword>
<dbReference type="Pfam" id="PF00014">
    <property type="entry name" value="Kunitz_BPTI"/>
    <property type="match status" value="1"/>
</dbReference>
<organism evidence="6">
    <name type="scientific">Spodoptera frugiperda</name>
    <name type="common">Fall armyworm</name>
    <dbReference type="NCBI Taxonomy" id="7108"/>
    <lineage>
        <taxon>Eukaryota</taxon>
        <taxon>Metazoa</taxon>
        <taxon>Ecdysozoa</taxon>
        <taxon>Arthropoda</taxon>
        <taxon>Hexapoda</taxon>
        <taxon>Insecta</taxon>
        <taxon>Pterygota</taxon>
        <taxon>Neoptera</taxon>
        <taxon>Endopterygota</taxon>
        <taxon>Lepidoptera</taxon>
        <taxon>Glossata</taxon>
        <taxon>Ditrysia</taxon>
        <taxon>Noctuoidea</taxon>
        <taxon>Noctuidae</taxon>
        <taxon>Amphipyrinae</taxon>
        <taxon>Spodoptera</taxon>
    </lineage>
</organism>
<evidence type="ECO:0000256" key="3">
    <source>
        <dbReference type="ARBA" id="ARBA00023157"/>
    </source>
</evidence>
<dbReference type="SMART" id="SM00131">
    <property type="entry name" value="KU"/>
    <property type="match status" value="1"/>
</dbReference>
<gene>
    <name evidence="8" type="primary">LOC118269920</name>
    <name evidence="6" type="ORF">SFRICE_040977</name>
</gene>
<protein>
    <submittedName>
        <fullName evidence="8">Kunitz-type serine protease inhibitor PILP-2-like</fullName>
    </submittedName>
    <submittedName>
        <fullName evidence="6">SFRICE_040977</fullName>
    </submittedName>
</protein>
<evidence type="ECO:0000256" key="2">
    <source>
        <dbReference type="ARBA" id="ARBA00022900"/>
    </source>
</evidence>
<dbReference type="FunFam" id="4.10.410.10:FF:000020">
    <property type="entry name" value="Collagen, type VI, alpha 3"/>
    <property type="match status" value="1"/>
</dbReference>
<dbReference type="EMBL" id="ODYU01007748">
    <property type="protein sequence ID" value="SOQ50791.1"/>
    <property type="molecule type" value="Genomic_DNA"/>
</dbReference>
<reference evidence="8" key="2">
    <citation type="submission" date="2025-04" db="UniProtKB">
        <authorList>
            <consortium name="RefSeq"/>
        </authorList>
    </citation>
    <scope>IDENTIFICATION</scope>
    <source>
        <tissue evidence="8">Whole larval tissue</tissue>
    </source>
</reference>
<dbReference type="InterPro" id="IPR050098">
    <property type="entry name" value="TFPI/VKTCI-like"/>
</dbReference>
<accession>A0A2H1WCI7</accession>